<evidence type="ECO:0000313" key="1">
    <source>
        <dbReference type="Proteomes" id="UP000046393"/>
    </source>
</evidence>
<evidence type="ECO:0000313" key="2">
    <source>
        <dbReference type="WBParaSite" id="SMUV_0000562701-mRNA-1"/>
    </source>
</evidence>
<protein>
    <submittedName>
        <fullName evidence="2">Apple domain-containing protein</fullName>
    </submittedName>
</protein>
<name>A0A0N5AM36_9BILA</name>
<keyword evidence="1" id="KW-1185">Reference proteome</keyword>
<reference evidence="2" key="1">
    <citation type="submission" date="2017-02" db="UniProtKB">
        <authorList>
            <consortium name="WormBaseParasite"/>
        </authorList>
    </citation>
    <scope>IDENTIFICATION</scope>
</reference>
<accession>A0A0N5AM36</accession>
<dbReference type="WBParaSite" id="SMUV_0000562701-mRNA-1">
    <property type="protein sequence ID" value="SMUV_0000562701-mRNA-1"/>
    <property type="gene ID" value="SMUV_0000562701"/>
</dbReference>
<organism evidence="1 2">
    <name type="scientific">Syphacia muris</name>
    <dbReference type="NCBI Taxonomy" id="451379"/>
    <lineage>
        <taxon>Eukaryota</taxon>
        <taxon>Metazoa</taxon>
        <taxon>Ecdysozoa</taxon>
        <taxon>Nematoda</taxon>
        <taxon>Chromadorea</taxon>
        <taxon>Rhabditida</taxon>
        <taxon>Spirurina</taxon>
        <taxon>Oxyuridomorpha</taxon>
        <taxon>Oxyuroidea</taxon>
        <taxon>Oxyuridae</taxon>
        <taxon>Syphacia</taxon>
    </lineage>
</organism>
<dbReference type="Proteomes" id="UP000046393">
    <property type="component" value="Unplaced"/>
</dbReference>
<dbReference type="AlphaFoldDB" id="A0A0N5AM36"/>
<proteinExistence type="predicted"/>
<sequence length="153" mass="17104">MSVTLTYAVFVNFTLTGNVIGEIAPVPHEEILETCVKTCASIFCSGIAYDIANQSCVLIENFDGDTRTNLTKRSMPYYAAKIWCETYADAMAVGDEISKYLTNALKGVTIWRDCNSDSCLGYCAYEFADKIWICDECRILHTVVCKRKDDDSD</sequence>